<evidence type="ECO:0000313" key="12">
    <source>
        <dbReference type="EMBL" id="BEH02502.1"/>
    </source>
</evidence>
<dbReference type="RefSeq" id="WP_286264181.1">
    <property type="nucleotide sequence ID" value="NZ_AP028056.1"/>
</dbReference>
<feature type="transmembrane region" description="Helical" evidence="10">
    <location>
        <begin position="667"/>
        <end position="689"/>
    </location>
</feature>
<keyword evidence="13" id="KW-1185">Reference proteome</keyword>
<evidence type="ECO:0000256" key="6">
    <source>
        <dbReference type="ARBA" id="ARBA00022840"/>
    </source>
</evidence>
<dbReference type="PROSITE" id="PS50893">
    <property type="entry name" value="ABC_TRANSPORTER_2"/>
    <property type="match status" value="2"/>
</dbReference>
<name>A0AAN0MH59_9ACTN</name>
<dbReference type="Gene3D" id="3.40.50.300">
    <property type="entry name" value="P-loop containing nucleotide triphosphate hydrolases"/>
    <property type="match status" value="2"/>
</dbReference>
<evidence type="ECO:0000313" key="13">
    <source>
        <dbReference type="Proteomes" id="UP001431656"/>
    </source>
</evidence>
<feature type="compositionally biased region" description="Basic and acidic residues" evidence="9">
    <location>
        <begin position="513"/>
        <end position="522"/>
    </location>
</feature>
<keyword evidence="4 10" id="KW-0812">Transmembrane</keyword>
<evidence type="ECO:0000259" key="11">
    <source>
        <dbReference type="PROSITE" id="PS50893"/>
    </source>
</evidence>
<comment type="similarity">
    <text evidence="2">Belongs to the ABC transporter superfamily.</text>
</comment>
<dbReference type="InterPro" id="IPR015856">
    <property type="entry name" value="ABC_transpr_CbiO/EcfA_su"/>
</dbReference>
<dbReference type="PANTHER" id="PTHR43553:SF24">
    <property type="entry name" value="ENERGY-COUPLING FACTOR TRANSPORTER ATP-BINDING PROTEIN ECFA1"/>
    <property type="match status" value="1"/>
</dbReference>
<evidence type="ECO:0000256" key="9">
    <source>
        <dbReference type="SAM" id="MobiDB-lite"/>
    </source>
</evidence>
<feature type="domain" description="ABC transporter" evidence="11">
    <location>
        <begin position="290"/>
        <end position="531"/>
    </location>
</feature>
<evidence type="ECO:0000256" key="8">
    <source>
        <dbReference type="ARBA" id="ARBA00023136"/>
    </source>
</evidence>
<protein>
    <submittedName>
        <fullName evidence="12">ATP-binding cassette domain-containing protein</fullName>
    </submittedName>
</protein>
<dbReference type="InterPro" id="IPR050095">
    <property type="entry name" value="ECF_ABC_transporter_ATP-bd"/>
</dbReference>
<dbReference type="InterPro" id="IPR003593">
    <property type="entry name" value="AAA+_ATPase"/>
</dbReference>
<keyword evidence="3" id="KW-0813">Transport</keyword>
<evidence type="ECO:0000256" key="3">
    <source>
        <dbReference type="ARBA" id="ARBA00022448"/>
    </source>
</evidence>
<sequence>MTLHSPRLPEVRAVPGVRVRARGWGWRHAGRRAWALRDVNLDIAPGERVLVLGASGAGKSTLMGGLAGLLGGEDEGESLGELTLDDRLPHAARERVGLVMQDPEAQVVMARLGDDVAFGCENLGVPREEIWVRVRDALDAVGLHLPLDHPTSKLSGGQKQRLALASVLAMRPGLLLLDEPTANLDPHGVDEVRAAAERVLERTGATLVVVEHRVDVWADLVDRCVVILDGTIAADGPLDEVLRDQGGQLRAAGIWLPGDDVAVVKEAHARMTTQPAAAGPTAAGSDAVVLSGRDLTIGYEQSRPVRAGIDIDIPRGASTCIVGDNGLGKSTLALTLVGLLPQLAGQVRVAEDLAPAPGRTDPHAWSSRELLGRISMVFQEPEYQFVSRTVREELELGPRAAGTPAEETATQVDRFLRLLALDDVALANPMTLSGGEKRRLSVATALICAPEVVVLDEPTFGQDRTTWLELVGILRDAVTRGTTIVSITHDRSFVAAMDGHVIDLADLGWDPRTRRAAGDDPPVHPVSAADDPAPSGRVADDPVQPSGFVPRTASSTPDAPGAARSRWQAALRGELLQRVNPVVQFLGLVAMTTPLMISIDVLSASIALVLELLLLPLVGISPRQVALRMVPLFVGAPLAALSMLLYASPGGQVYWQFGPAIISENSVTLSVAILVRVLALGLPAIAVLSRIDPTDMADGLSQVLHLPARPVLASLAGVRMAGLMVGDWQALRRARRVRGIGDGNRVAAFIAGAFALLVLALRRSAKLSLTMEARGFGAEMPRTWARPSHVGVADLVMMMICVAVPVLALGAAVHWGVFQPLGR</sequence>
<evidence type="ECO:0000256" key="4">
    <source>
        <dbReference type="ARBA" id="ARBA00022692"/>
    </source>
</evidence>
<evidence type="ECO:0000256" key="7">
    <source>
        <dbReference type="ARBA" id="ARBA00022989"/>
    </source>
</evidence>
<proteinExistence type="inferred from homology"/>
<evidence type="ECO:0000256" key="5">
    <source>
        <dbReference type="ARBA" id="ARBA00022741"/>
    </source>
</evidence>
<dbReference type="PROSITE" id="PS00211">
    <property type="entry name" value="ABC_TRANSPORTER_1"/>
    <property type="match status" value="2"/>
</dbReference>
<dbReference type="EMBL" id="AP028056">
    <property type="protein sequence ID" value="BEH02502.1"/>
    <property type="molecule type" value="Genomic_DNA"/>
</dbReference>
<accession>A0AAN0MH59</accession>
<dbReference type="GO" id="GO:0043190">
    <property type="term" value="C:ATP-binding cassette (ABC) transporter complex"/>
    <property type="evidence" value="ECO:0007669"/>
    <property type="project" value="TreeGrafter"/>
</dbReference>
<organism evidence="12 13">
    <name type="scientific">Brooklawnia propionicigenes</name>
    <dbReference type="NCBI Taxonomy" id="3041175"/>
    <lineage>
        <taxon>Bacteria</taxon>
        <taxon>Bacillati</taxon>
        <taxon>Actinomycetota</taxon>
        <taxon>Actinomycetes</taxon>
        <taxon>Propionibacteriales</taxon>
        <taxon>Propionibacteriaceae</taxon>
        <taxon>Brooklawnia</taxon>
    </lineage>
</organism>
<dbReference type="Proteomes" id="UP001431656">
    <property type="component" value="Chromosome"/>
</dbReference>
<dbReference type="GO" id="GO:0016887">
    <property type="term" value="F:ATP hydrolysis activity"/>
    <property type="evidence" value="ECO:0007669"/>
    <property type="project" value="InterPro"/>
</dbReference>
<dbReference type="AlphaFoldDB" id="A0AAN0MH59"/>
<keyword evidence="8 10" id="KW-0472">Membrane</keyword>
<dbReference type="Pfam" id="PF02361">
    <property type="entry name" value="CbiQ"/>
    <property type="match status" value="1"/>
</dbReference>
<feature type="transmembrane region" description="Helical" evidence="10">
    <location>
        <begin position="743"/>
        <end position="761"/>
    </location>
</feature>
<dbReference type="InterPro" id="IPR017871">
    <property type="entry name" value="ABC_transporter-like_CS"/>
</dbReference>
<dbReference type="InterPro" id="IPR003439">
    <property type="entry name" value="ABC_transporter-like_ATP-bd"/>
</dbReference>
<gene>
    <name evidence="12" type="ORF">brsh051_17830</name>
</gene>
<reference evidence="12" key="1">
    <citation type="journal article" date="2024" name="Int. J. Syst. Evol. Microbiol.">
        <title>Brooklawnia propionicigenes sp. nov., a facultatively anaerobic, propionate-producing bacterium isolated from a methanogenic reactor treating waste from cattle farms.</title>
        <authorList>
            <person name="Akita Y."/>
            <person name="Ueki A."/>
            <person name="Tonouchi A."/>
            <person name="Sugawara Y."/>
            <person name="Honma S."/>
            <person name="Kaku N."/>
            <person name="Ueki K."/>
        </authorList>
    </citation>
    <scope>NUCLEOTIDE SEQUENCE</scope>
    <source>
        <strain evidence="12">SH051</strain>
    </source>
</reference>
<dbReference type="GO" id="GO:0005524">
    <property type="term" value="F:ATP binding"/>
    <property type="evidence" value="ECO:0007669"/>
    <property type="project" value="UniProtKB-KW"/>
</dbReference>
<keyword evidence="7 10" id="KW-1133">Transmembrane helix</keyword>
<dbReference type="SUPFAM" id="SSF52540">
    <property type="entry name" value="P-loop containing nucleoside triphosphate hydrolases"/>
    <property type="match status" value="2"/>
</dbReference>
<feature type="transmembrane region" description="Helical" evidence="10">
    <location>
        <begin position="795"/>
        <end position="817"/>
    </location>
</feature>
<evidence type="ECO:0000256" key="2">
    <source>
        <dbReference type="ARBA" id="ARBA00005417"/>
    </source>
</evidence>
<dbReference type="CDD" id="cd16914">
    <property type="entry name" value="EcfT"/>
    <property type="match status" value="1"/>
</dbReference>
<evidence type="ECO:0000256" key="1">
    <source>
        <dbReference type="ARBA" id="ARBA00004141"/>
    </source>
</evidence>
<dbReference type="Pfam" id="PF00005">
    <property type="entry name" value="ABC_tran"/>
    <property type="match status" value="2"/>
</dbReference>
<feature type="transmembrane region" description="Helical" evidence="10">
    <location>
        <begin position="625"/>
        <end position="647"/>
    </location>
</feature>
<dbReference type="GO" id="GO:0042626">
    <property type="term" value="F:ATPase-coupled transmembrane transporter activity"/>
    <property type="evidence" value="ECO:0007669"/>
    <property type="project" value="TreeGrafter"/>
</dbReference>
<evidence type="ECO:0000256" key="10">
    <source>
        <dbReference type="SAM" id="Phobius"/>
    </source>
</evidence>
<dbReference type="CDD" id="cd03225">
    <property type="entry name" value="ABC_cobalt_CbiO_domain1"/>
    <property type="match status" value="2"/>
</dbReference>
<keyword evidence="6 12" id="KW-0067">ATP-binding</keyword>
<feature type="region of interest" description="Disordered" evidence="9">
    <location>
        <begin position="513"/>
        <end position="563"/>
    </location>
</feature>
<dbReference type="PANTHER" id="PTHR43553">
    <property type="entry name" value="HEAVY METAL TRANSPORTER"/>
    <property type="match status" value="1"/>
</dbReference>
<keyword evidence="5" id="KW-0547">Nucleotide-binding</keyword>
<dbReference type="InterPro" id="IPR003339">
    <property type="entry name" value="ABC/ECF_trnsptr_transmembrane"/>
</dbReference>
<feature type="transmembrane region" description="Helical" evidence="10">
    <location>
        <begin position="585"/>
        <end position="613"/>
    </location>
</feature>
<feature type="domain" description="ABC transporter" evidence="11">
    <location>
        <begin position="19"/>
        <end position="254"/>
    </location>
</feature>
<dbReference type="KEGG" id="broo:brsh051_17830"/>
<dbReference type="SMART" id="SM00382">
    <property type="entry name" value="AAA"/>
    <property type="match status" value="2"/>
</dbReference>
<dbReference type="InterPro" id="IPR027417">
    <property type="entry name" value="P-loop_NTPase"/>
</dbReference>
<comment type="subcellular location">
    <subcellularLocation>
        <location evidence="1">Membrane</location>
        <topology evidence="1">Multi-pass membrane protein</topology>
    </subcellularLocation>
</comment>